<dbReference type="Pfam" id="PF12680">
    <property type="entry name" value="SnoaL_2"/>
    <property type="match status" value="1"/>
</dbReference>
<reference evidence="3 4" key="1">
    <citation type="submission" date="2016-07" db="EMBL/GenBank/DDBJ databases">
        <title>Revisiting the Taxonomy of the Elizabethkingia Genus based on Whole-Genome Sequencing, Optical Mapping, and MALDI-TOF.</title>
        <authorList>
            <person name="Nicholson A.C."/>
        </authorList>
    </citation>
    <scope>NUCLEOTIDE SEQUENCE [LARGE SCALE GENOMIC DNA]</scope>
    <source>
        <strain evidence="3 4">C1558</strain>
    </source>
</reference>
<evidence type="ECO:0000313" key="3">
    <source>
        <dbReference type="EMBL" id="OPB88867.1"/>
    </source>
</evidence>
<evidence type="ECO:0000313" key="4">
    <source>
        <dbReference type="Proteomes" id="UP000190016"/>
    </source>
</evidence>
<dbReference type="Pfam" id="PF22036">
    <property type="entry name" value="MoaF_like"/>
    <property type="match status" value="1"/>
</dbReference>
<evidence type="ECO:0000259" key="2">
    <source>
        <dbReference type="Pfam" id="PF22036"/>
    </source>
</evidence>
<proteinExistence type="predicted"/>
<dbReference type="Gene3D" id="3.10.450.50">
    <property type="match status" value="1"/>
</dbReference>
<dbReference type="RefSeq" id="WP_078778460.1">
    <property type="nucleotide sequence ID" value="NZ_MBDS01000014.1"/>
</dbReference>
<dbReference type="SUPFAM" id="SSF54427">
    <property type="entry name" value="NTF2-like"/>
    <property type="match status" value="1"/>
</dbReference>
<evidence type="ECO:0000259" key="1">
    <source>
        <dbReference type="Pfam" id="PF12680"/>
    </source>
</evidence>
<dbReference type="InterPro" id="IPR053892">
    <property type="entry name" value="MoaF-like"/>
</dbReference>
<gene>
    <name evidence="3" type="ORF">BB021_05710</name>
</gene>
<dbReference type="Proteomes" id="UP000190016">
    <property type="component" value="Unassembled WGS sequence"/>
</dbReference>
<accession>A0ABX3N8F1</accession>
<feature type="domain" description="SnoaL-like" evidence="1">
    <location>
        <begin position="132"/>
        <end position="226"/>
    </location>
</feature>
<dbReference type="InterPro" id="IPR012674">
    <property type="entry name" value="Calycin"/>
</dbReference>
<name>A0ABX3N8F1_9FLAO</name>
<comment type="caution">
    <text evidence="3">The sequence shown here is derived from an EMBL/GenBank/DDBJ whole genome shotgun (WGS) entry which is preliminary data.</text>
</comment>
<evidence type="ECO:0008006" key="5">
    <source>
        <dbReference type="Google" id="ProtNLM"/>
    </source>
</evidence>
<dbReference type="EMBL" id="MBDS01000014">
    <property type="protein sequence ID" value="OPB88867.1"/>
    <property type="molecule type" value="Genomic_DNA"/>
</dbReference>
<keyword evidence="4" id="KW-1185">Reference proteome</keyword>
<feature type="domain" description="MoaF-like" evidence="2">
    <location>
        <begin position="10"/>
        <end position="96"/>
    </location>
</feature>
<protein>
    <recommendedName>
        <fullName evidence="5">SnoaL-like domain-containing protein</fullName>
    </recommendedName>
</protein>
<sequence length="244" mass="28637">MNKNNTDLDGKIAEVKYETGLHFKLEYLEGGRMKWTSLRQEDNNATEIESITVFKLNDGIYNINWVESNEIVVSQSIDINNNIVKAFITTNDKDKYGRRAVIILSGVYQFIDQNNNIDNTPFTNLQIIRSYWNEFLVNHDPKVFERYFGDDYIQHNPYLQDGIEPFRNWFMSMFESKWKQASFEIKAIHSDQNIVYVHNLGKESPEDIGNAVVDIYRLEKGKIVEHWDVIQPISEQSISKHPMF</sequence>
<dbReference type="InterPro" id="IPR032710">
    <property type="entry name" value="NTF2-like_dom_sf"/>
</dbReference>
<dbReference type="Gene3D" id="2.40.128.20">
    <property type="match status" value="1"/>
</dbReference>
<dbReference type="InterPro" id="IPR037401">
    <property type="entry name" value="SnoaL-like"/>
</dbReference>
<organism evidence="3 4">
    <name type="scientific">Elizabethkingia ursingii</name>
    <dbReference type="NCBI Taxonomy" id="1756150"/>
    <lineage>
        <taxon>Bacteria</taxon>
        <taxon>Pseudomonadati</taxon>
        <taxon>Bacteroidota</taxon>
        <taxon>Flavobacteriia</taxon>
        <taxon>Flavobacteriales</taxon>
        <taxon>Weeksellaceae</taxon>
        <taxon>Elizabethkingia</taxon>
    </lineage>
</organism>